<dbReference type="RefSeq" id="WP_072875738.1">
    <property type="nucleotide sequence ID" value="NZ_FQVT01000001.1"/>
</dbReference>
<dbReference type="PANTHER" id="PTHR43048">
    <property type="entry name" value="METHYLMALONYL-COA EPIMERASE"/>
    <property type="match status" value="1"/>
</dbReference>
<reference evidence="4" key="1">
    <citation type="submission" date="2016-11" db="EMBL/GenBank/DDBJ databases">
        <authorList>
            <person name="Varghese N."/>
            <person name="Submissions S."/>
        </authorList>
    </citation>
    <scope>NUCLEOTIDE SEQUENCE [LARGE SCALE GENOMIC DNA]</scope>
    <source>
        <strain evidence="4">DSM 24579</strain>
    </source>
</reference>
<protein>
    <submittedName>
        <fullName evidence="3">Lactoylglutathione lyase family protein</fullName>
    </submittedName>
</protein>
<dbReference type="PANTHER" id="PTHR43048:SF6">
    <property type="entry name" value="BLR8189 PROTEIN"/>
    <property type="match status" value="1"/>
</dbReference>
<dbReference type="InterPro" id="IPR037523">
    <property type="entry name" value="VOC_core"/>
</dbReference>
<dbReference type="InterPro" id="IPR029068">
    <property type="entry name" value="Glyas_Bleomycin-R_OHBP_Dase"/>
</dbReference>
<dbReference type="Pfam" id="PF00903">
    <property type="entry name" value="Glyoxalase"/>
    <property type="match status" value="1"/>
</dbReference>
<dbReference type="GO" id="GO:0004462">
    <property type="term" value="F:lactoylglutathione lyase activity"/>
    <property type="evidence" value="ECO:0007669"/>
    <property type="project" value="InterPro"/>
</dbReference>
<dbReference type="SUPFAM" id="SSF54593">
    <property type="entry name" value="Glyoxalase/Bleomycin resistance protein/Dihydroxybiphenyl dioxygenase"/>
    <property type="match status" value="1"/>
</dbReference>
<proteinExistence type="predicted"/>
<keyword evidence="1" id="KW-0479">Metal-binding</keyword>
<evidence type="ECO:0000259" key="2">
    <source>
        <dbReference type="PROSITE" id="PS51819"/>
    </source>
</evidence>
<dbReference type="STRING" id="1073325.SAMN05444483_101144"/>
<dbReference type="GO" id="GO:0004493">
    <property type="term" value="F:methylmalonyl-CoA epimerase activity"/>
    <property type="evidence" value="ECO:0007669"/>
    <property type="project" value="TreeGrafter"/>
</dbReference>
<dbReference type="PROSITE" id="PS00934">
    <property type="entry name" value="GLYOXALASE_I_1"/>
    <property type="match status" value="1"/>
</dbReference>
<keyword evidence="3" id="KW-0456">Lyase</keyword>
<dbReference type="InterPro" id="IPR018146">
    <property type="entry name" value="Glyoxalase_1_CS"/>
</dbReference>
<evidence type="ECO:0000256" key="1">
    <source>
        <dbReference type="ARBA" id="ARBA00022723"/>
    </source>
</evidence>
<dbReference type="Proteomes" id="UP000183945">
    <property type="component" value="Unassembled WGS sequence"/>
</dbReference>
<dbReference type="InterPro" id="IPR004360">
    <property type="entry name" value="Glyas_Fos-R_dOase_dom"/>
</dbReference>
<feature type="domain" description="VOC" evidence="2">
    <location>
        <begin position="6"/>
        <end position="153"/>
    </location>
</feature>
<sequence length="167" mass="18700">MNYPVNFSHVGISVPDIDKAVAFYKDALGFYQIAGPMEVSEDEDNHLSAISRKIYGKGWKNFKFAHLSSSDGIGLEIFEFANNSEEKSDNSPFKTSVFHFCIQHPDIEAMIERIVAHGGKQTMSPQEMYPGEKPYKMAFTEDPFGNSIEIYTHSYELQNVGDGGSIT</sequence>
<dbReference type="InterPro" id="IPR051785">
    <property type="entry name" value="MMCE/EMCE_epimerase"/>
</dbReference>
<dbReference type="AlphaFoldDB" id="A0A1M5BQ62"/>
<dbReference type="GO" id="GO:0046491">
    <property type="term" value="P:L-methylmalonyl-CoA metabolic process"/>
    <property type="evidence" value="ECO:0007669"/>
    <property type="project" value="TreeGrafter"/>
</dbReference>
<evidence type="ECO:0000313" key="3">
    <source>
        <dbReference type="EMBL" id="SHF44743.1"/>
    </source>
</evidence>
<dbReference type="Gene3D" id="3.10.180.10">
    <property type="entry name" value="2,3-Dihydroxybiphenyl 1,2-Dioxygenase, domain 1"/>
    <property type="match status" value="1"/>
</dbReference>
<evidence type="ECO:0000313" key="4">
    <source>
        <dbReference type="Proteomes" id="UP000183945"/>
    </source>
</evidence>
<accession>A0A1M5BQ62</accession>
<name>A0A1M5BQ62_SALEC</name>
<dbReference type="OrthoDB" id="2613830at2"/>
<gene>
    <name evidence="3" type="ORF">SAMN05444483_101144</name>
</gene>
<organism evidence="3 4">
    <name type="scientific">Salegentibacter echinorum</name>
    <dbReference type="NCBI Taxonomy" id="1073325"/>
    <lineage>
        <taxon>Bacteria</taxon>
        <taxon>Pseudomonadati</taxon>
        <taxon>Bacteroidota</taxon>
        <taxon>Flavobacteriia</taxon>
        <taxon>Flavobacteriales</taxon>
        <taxon>Flavobacteriaceae</taxon>
        <taxon>Salegentibacter</taxon>
    </lineage>
</organism>
<dbReference type="EMBL" id="FQVT01000001">
    <property type="protein sequence ID" value="SHF44743.1"/>
    <property type="molecule type" value="Genomic_DNA"/>
</dbReference>
<dbReference type="PROSITE" id="PS51819">
    <property type="entry name" value="VOC"/>
    <property type="match status" value="1"/>
</dbReference>
<dbReference type="GO" id="GO:0046872">
    <property type="term" value="F:metal ion binding"/>
    <property type="evidence" value="ECO:0007669"/>
    <property type="project" value="UniProtKB-KW"/>
</dbReference>
<keyword evidence="4" id="KW-1185">Reference proteome</keyword>